<keyword evidence="4 12" id="KW-0547">Nucleotide-binding</keyword>
<dbReference type="PANTHER" id="PTHR30153:SF2">
    <property type="entry name" value="REPLICATIVE DNA HELICASE"/>
    <property type="match status" value="1"/>
</dbReference>
<dbReference type="RefSeq" id="WP_114564659.1">
    <property type="nucleotide sequence ID" value="NZ_CP031088.1"/>
</dbReference>
<evidence type="ECO:0000256" key="1">
    <source>
        <dbReference type="ARBA" id="ARBA00008428"/>
    </source>
</evidence>
<dbReference type="PROSITE" id="PS51199">
    <property type="entry name" value="SF4_HELICASE"/>
    <property type="match status" value="1"/>
</dbReference>
<dbReference type="Proteomes" id="UP000253689">
    <property type="component" value="Chromosome"/>
</dbReference>
<evidence type="ECO:0000256" key="5">
    <source>
        <dbReference type="ARBA" id="ARBA00022801"/>
    </source>
</evidence>
<proteinExistence type="inferred from homology"/>
<keyword evidence="3 12" id="KW-0235">DNA replication</keyword>
<dbReference type="InterPro" id="IPR003593">
    <property type="entry name" value="AAA+_ATPase"/>
</dbReference>
<protein>
    <recommendedName>
        <fullName evidence="11 12">Replicative DNA helicase</fullName>
        <ecNumber evidence="11 12">5.6.2.3</ecNumber>
    </recommendedName>
</protein>
<evidence type="ECO:0000259" key="13">
    <source>
        <dbReference type="PROSITE" id="PS51199"/>
    </source>
</evidence>
<organism evidence="14 15">
    <name type="scientific">Spiroplasma phoeniceum P40</name>
    <dbReference type="NCBI Taxonomy" id="1276259"/>
    <lineage>
        <taxon>Bacteria</taxon>
        <taxon>Bacillati</taxon>
        <taxon>Mycoplasmatota</taxon>
        <taxon>Mollicutes</taxon>
        <taxon>Entomoplasmatales</taxon>
        <taxon>Spiroplasmataceae</taxon>
        <taxon>Spiroplasma</taxon>
    </lineage>
</organism>
<dbReference type="FunFam" id="3.40.50.300:FF:000351">
    <property type="entry name" value="Replicative DNA helicase"/>
    <property type="match status" value="1"/>
</dbReference>
<dbReference type="GO" id="GO:0043139">
    <property type="term" value="F:5'-3' DNA helicase activity"/>
    <property type="evidence" value="ECO:0007669"/>
    <property type="project" value="UniProtKB-EC"/>
</dbReference>
<name>A0A345DNP4_9MOLU</name>
<dbReference type="GO" id="GO:0006269">
    <property type="term" value="P:DNA replication, synthesis of primer"/>
    <property type="evidence" value="ECO:0007669"/>
    <property type="project" value="UniProtKB-UniRule"/>
</dbReference>
<keyword evidence="2 12" id="KW-0639">Primosome</keyword>
<dbReference type="Gene3D" id="1.10.860.10">
    <property type="entry name" value="DNAb Helicase, Chain A"/>
    <property type="match status" value="1"/>
</dbReference>
<dbReference type="GO" id="GO:0016887">
    <property type="term" value="F:ATP hydrolysis activity"/>
    <property type="evidence" value="ECO:0007669"/>
    <property type="project" value="RHEA"/>
</dbReference>
<dbReference type="AlphaFoldDB" id="A0A345DNP4"/>
<keyword evidence="8 12" id="KW-0238">DNA-binding</keyword>
<feature type="domain" description="SF4 helicase" evidence="13">
    <location>
        <begin position="180"/>
        <end position="455"/>
    </location>
</feature>
<dbReference type="InterPro" id="IPR007694">
    <property type="entry name" value="DNA_helicase_DnaB-like_C"/>
</dbReference>
<dbReference type="InterPro" id="IPR007692">
    <property type="entry name" value="DNA_helicase_DnaB"/>
</dbReference>
<dbReference type="EMBL" id="CP031088">
    <property type="protein sequence ID" value="AXF95832.1"/>
    <property type="molecule type" value="Genomic_DNA"/>
</dbReference>
<keyword evidence="5 12" id="KW-0378">Hydrolase</keyword>
<dbReference type="Pfam" id="PF03796">
    <property type="entry name" value="DnaB_C"/>
    <property type="match status" value="1"/>
</dbReference>
<evidence type="ECO:0000256" key="12">
    <source>
        <dbReference type="RuleBase" id="RU362085"/>
    </source>
</evidence>
<dbReference type="InterPro" id="IPR027417">
    <property type="entry name" value="P-loop_NTPase"/>
</dbReference>
<keyword evidence="6 12" id="KW-0347">Helicase</keyword>
<dbReference type="Pfam" id="PF00772">
    <property type="entry name" value="DnaB"/>
    <property type="match status" value="1"/>
</dbReference>
<evidence type="ECO:0000313" key="14">
    <source>
        <dbReference type="EMBL" id="AXF95832.1"/>
    </source>
</evidence>
<dbReference type="EC" id="5.6.2.3" evidence="11 12"/>
<evidence type="ECO:0000256" key="9">
    <source>
        <dbReference type="ARBA" id="ARBA00023235"/>
    </source>
</evidence>
<comment type="function">
    <text evidence="12">The main replicative DNA helicase, it participates in initiation and elongation during chromosome replication. Travels ahead of the DNA replisome, separating dsDNA into templates for DNA synthesis. A processive ATP-dependent 5'-3' DNA helicase it has DNA-dependent ATPase activity.</text>
</comment>
<dbReference type="InterPro" id="IPR016136">
    <property type="entry name" value="DNA_helicase_N/primase_C"/>
</dbReference>
<keyword evidence="7 12" id="KW-0067">ATP-binding</keyword>
<dbReference type="NCBIfam" id="TIGR00665">
    <property type="entry name" value="DnaB"/>
    <property type="match status" value="1"/>
</dbReference>
<dbReference type="SMART" id="SM00382">
    <property type="entry name" value="AAA"/>
    <property type="match status" value="1"/>
</dbReference>
<keyword evidence="9" id="KW-0413">Isomerase</keyword>
<reference evidence="15" key="1">
    <citation type="submission" date="2018-07" db="EMBL/GenBank/DDBJ databases">
        <title>Complete Genome Sequence of Spiroplasma phoeniceum.</title>
        <authorList>
            <person name="Davis R.E."/>
            <person name="Shao J.Y."/>
            <person name="Zhao Y."/>
            <person name="Silver A."/>
            <person name="Stump z."/>
            <person name="Gasparich G."/>
        </authorList>
    </citation>
    <scope>NUCLEOTIDE SEQUENCE [LARGE SCALE GENOMIC DNA]</scope>
    <source>
        <strain evidence="15">P40</strain>
    </source>
</reference>
<dbReference type="SUPFAM" id="SSF48024">
    <property type="entry name" value="N-terminal domain of DnaB helicase"/>
    <property type="match status" value="1"/>
</dbReference>
<evidence type="ECO:0000256" key="8">
    <source>
        <dbReference type="ARBA" id="ARBA00023125"/>
    </source>
</evidence>
<dbReference type="Gene3D" id="3.40.50.300">
    <property type="entry name" value="P-loop containing nucleotide triphosphate hydrolases"/>
    <property type="match status" value="1"/>
</dbReference>
<dbReference type="GO" id="GO:1990077">
    <property type="term" value="C:primosome complex"/>
    <property type="evidence" value="ECO:0007669"/>
    <property type="project" value="UniProtKB-UniRule"/>
</dbReference>
<dbReference type="InterPro" id="IPR007693">
    <property type="entry name" value="DNA_helicase_DnaB-like_N"/>
</dbReference>
<dbReference type="PANTHER" id="PTHR30153">
    <property type="entry name" value="REPLICATIVE DNA HELICASE DNAB"/>
    <property type="match status" value="1"/>
</dbReference>
<accession>A0A345DNP4</accession>
<comment type="similarity">
    <text evidence="1 12">Belongs to the helicase family. DnaB subfamily.</text>
</comment>
<evidence type="ECO:0000313" key="15">
    <source>
        <dbReference type="Proteomes" id="UP000253689"/>
    </source>
</evidence>
<evidence type="ECO:0000256" key="11">
    <source>
        <dbReference type="NCBIfam" id="TIGR00665"/>
    </source>
</evidence>
<comment type="catalytic activity">
    <reaction evidence="10 12">
        <text>ATP + H2O = ADP + phosphate + H(+)</text>
        <dbReference type="Rhea" id="RHEA:13065"/>
        <dbReference type="ChEBI" id="CHEBI:15377"/>
        <dbReference type="ChEBI" id="CHEBI:15378"/>
        <dbReference type="ChEBI" id="CHEBI:30616"/>
        <dbReference type="ChEBI" id="CHEBI:43474"/>
        <dbReference type="ChEBI" id="CHEBI:456216"/>
        <dbReference type="EC" id="5.6.2.3"/>
    </reaction>
</comment>
<dbReference type="CDD" id="cd00984">
    <property type="entry name" value="DnaB_C"/>
    <property type="match status" value="1"/>
</dbReference>
<dbReference type="KEGG" id="sphh:SDAV_00849"/>
<evidence type="ECO:0000256" key="7">
    <source>
        <dbReference type="ARBA" id="ARBA00022840"/>
    </source>
</evidence>
<evidence type="ECO:0000256" key="10">
    <source>
        <dbReference type="ARBA" id="ARBA00048954"/>
    </source>
</evidence>
<sequence>MENINKTELNKLNVINDAEKNVLAIIAHSITAAEEVFSILTEEDFTVMNYKVIFKTLQEQFSAKVAINITTLSNYMLKNNILNKVGGIEFLTDLFQSYTTDANLSEYLDIIIKNTTSRRLKAVVDSINRQIDAHQPIDEVVSNAEKEILDVKKERKGNLFKTSYDEVDKVLQKIELLENSGEMLTGSPSGFRDLDGMTSGFQKGDFIILAARPSMGKTALALNFAVKSAAQSKKAVAIFSVEMPAEQLIQRMIGSYSTVDSVKVRTGKGLKTRDWENITKAADFLKQTKLFIDDTPGLKVIELQSKLRKLCRENEVGLVVIDYLQLLSTGTHFGDSRQQEVSTISRQLKALARELEVPIICLSQLSRSVEKREDKRPIMSDLRDSGAIEQDADIIMFLFREEYYTSHDSNNMEGPMLETEKAQLILSKHRNGPTGSVELLFVKKHGSFADYGLQNTKI</sequence>
<dbReference type="GO" id="GO:0003677">
    <property type="term" value="F:DNA binding"/>
    <property type="evidence" value="ECO:0007669"/>
    <property type="project" value="UniProtKB-UniRule"/>
</dbReference>
<evidence type="ECO:0000256" key="2">
    <source>
        <dbReference type="ARBA" id="ARBA00022515"/>
    </source>
</evidence>
<dbReference type="SUPFAM" id="SSF52540">
    <property type="entry name" value="P-loop containing nucleoside triphosphate hydrolases"/>
    <property type="match status" value="1"/>
</dbReference>
<evidence type="ECO:0000256" key="6">
    <source>
        <dbReference type="ARBA" id="ARBA00022806"/>
    </source>
</evidence>
<evidence type="ECO:0000256" key="3">
    <source>
        <dbReference type="ARBA" id="ARBA00022705"/>
    </source>
</evidence>
<dbReference type="GO" id="GO:0005829">
    <property type="term" value="C:cytosol"/>
    <property type="evidence" value="ECO:0007669"/>
    <property type="project" value="TreeGrafter"/>
</dbReference>
<keyword evidence="15" id="KW-1185">Reference proteome</keyword>
<dbReference type="GO" id="GO:0005524">
    <property type="term" value="F:ATP binding"/>
    <property type="evidence" value="ECO:0007669"/>
    <property type="project" value="UniProtKB-UniRule"/>
</dbReference>
<evidence type="ECO:0000256" key="4">
    <source>
        <dbReference type="ARBA" id="ARBA00022741"/>
    </source>
</evidence>
<dbReference type="InterPro" id="IPR036185">
    <property type="entry name" value="DNA_heli_DnaB-like_N_sf"/>
</dbReference>
<gene>
    <name evidence="14" type="ORF">SDAV_00849</name>
</gene>